<evidence type="ECO:0000313" key="4">
    <source>
        <dbReference type="Proteomes" id="UP000008190"/>
    </source>
</evidence>
<evidence type="ECO:0000256" key="1">
    <source>
        <dbReference type="SAM" id="MobiDB-lite"/>
    </source>
</evidence>
<keyword evidence="4" id="KW-1185">Reference proteome</keyword>
<protein>
    <recommendedName>
        <fullName evidence="2">DUF397 domain-containing protein</fullName>
    </recommendedName>
</protein>
<dbReference type="KEGG" id="ncy:NOCYR_5211"/>
<dbReference type="InterPro" id="IPR007278">
    <property type="entry name" value="DUF397"/>
</dbReference>
<feature type="region of interest" description="Disordered" evidence="1">
    <location>
        <begin position="1"/>
        <end position="24"/>
    </location>
</feature>
<dbReference type="HOGENOM" id="CLU_161991_0_0_11"/>
<proteinExistence type="predicted"/>
<gene>
    <name evidence="3" type="ordered locus">NOCYR_5211</name>
</gene>
<dbReference type="EMBL" id="FO082843">
    <property type="protein sequence ID" value="CCF65961.1"/>
    <property type="molecule type" value="Genomic_DNA"/>
</dbReference>
<evidence type="ECO:0000259" key="2">
    <source>
        <dbReference type="Pfam" id="PF04149"/>
    </source>
</evidence>
<dbReference type="RefSeq" id="WP_014353405.1">
    <property type="nucleotide sequence ID" value="NC_016887.1"/>
</dbReference>
<sequence length="128" mass="13546">MSAAKPATSKNGGFFKSSHSNDGPACVEVKFDGEWVLLRDSKQTSEYVSAPAMQPTIALPAVHWAAFLDAAVQRGPASIADVVAIEPTRDNGITLRAPDNTTLTYTTSEWDAFVSGIEGGEFSLLEAA</sequence>
<accession>H6R671</accession>
<dbReference type="AlphaFoldDB" id="H6R671"/>
<dbReference type="STRING" id="1127134.NOCYR_5211"/>
<dbReference type="Pfam" id="PF04149">
    <property type="entry name" value="DUF397"/>
    <property type="match status" value="1"/>
</dbReference>
<evidence type="ECO:0000313" key="3">
    <source>
        <dbReference type="EMBL" id="CCF65961.1"/>
    </source>
</evidence>
<dbReference type="eggNOG" id="ENOG50300KS">
    <property type="taxonomic scope" value="Bacteria"/>
</dbReference>
<feature type="domain" description="DUF397" evidence="2">
    <location>
        <begin position="14"/>
        <end position="71"/>
    </location>
</feature>
<organism evidence="3 4">
    <name type="scientific">Nocardia cyriacigeorgica (strain GUH-2)</name>
    <dbReference type="NCBI Taxonomy" id="1127134"/>
    <lineage>
        <taxon>Bacteria</taxon>
        <taxon>Bacillati</taxon>
        <taxon>Actinomycetota</taxon>
        <taxon>Actinomycetes</taxon>
        <taxon>Mycobacteriales</taxon>
        <taxon>Nocardiaceae</taxon>
        <taxon>Nocardia</taxon>
    </lineage>
</organism>
<dbReference type="Proteomes" id="UP000008190">
    <property type="component" value="Chromosome"/>
</dbReference>
<dbReference type="OrthoDB" id="4559577at2"/>
<reference evidence="3 4" key="1">
    <citation type="journal article" date="2012" name="J. Bacteriol.">
        <title>Genome sequence of the human- and animal-pathogenic strain Nocardia cyriacigeorgica GUH-2.</title>
        <authorList>
            <person name="Zoropogui A."/>
            <person name="Pujic P."/>
            <person name="Normand P."/>
            <person name="Barbe V."/>
            <person name="Beaman B."/>
            <person name="Beaman L."/>
            <person name="Boiron P."/>
            <person name="Colinon C."/>
            <person name="Deredjian A."/>
            <person name="Graindorge A."/>
            <person name="Mangenot S."/>
            <person name="Nazaret S."/>
            <person name="Neto M."/>
            <person name="Petit S."/>
            <person name="Roche D."/>
            <person name="Vallenet D."/>
            <person name="Rodriguez-Nava V."/>
            <person name="Richard Y."/>
            <person name="Cournoyer B."/>
            <person name="Blaha D."/>
        </authorList>
    </citation>
    <scope>NUCLEOTIDE SEQUENCE [LARGE SCALE GENOMIC DNA]</scope>
    <source>
        <strain evidence="3 4">GUH-2</strain>
    </source>
</reference>
<name>H6R671_NOCCG</name>